<dbReference type="PROSITE" id="PS00455">
    <property type="entry name" value="AMP_BINDING"/>
    <property type="match status" value="1"/>
</dbReference>
<feature type="domain" description="AMP-binding enzyme C-terminal" evidence="4">
    <location>
        <begin position="422"/>
        <end position="499"/>
    </location>
</feature>
<dbReference type="Pfam" id="PF00501">
    <property type="entry name" value="AMP-binding"/>
    <property type="match status" value="1"/>
</dbReference>
<proteinExistence type="inferred from homology"/>
<dbReference type="AlphaFoldDB" id="A0A7J5E4G5"/>
<dbReference type="SUPFAM" id="SSF56801">
    <property type="entry name" value="Acetyl-CoA synthetase-like"/>
    <property type="match status" value="1"/>
</dbReference>
<accession>A0A7J5E4G5</accession>
<dbReference type="PANTHER" id="PTHR43201">
    <property type="entry name" value="ACYL-COA SYNTHETASE"/>
    <property type="match status" value="1"/>
</dbReference>
<dbReference type="Pfam" id="PF13193">
    <property type="entry name" value="AMP-binding_C"/>
    <property type="match status" value="1"/>
</dbReference>
<comment type="caution">
    <text evidence="5">The sequence shown here is derived from an EMBL/GenBank/DDBJ whole genome shotgun (WGS) entry which is preliminary data.</text>
</comment>
<evidence type="ECO:0000313" key="5">
    <source>
        <dbReference type="EMBL" id="KAB2813170.1"/>
    </source>
</evidence>
<dbReference type="Gene3D" id="3.40.50.12780">
    <property type="entry name" value="N-terminal domain of ligase-like"/>
    <property type="match status" value="1"/>
</dbReference>
<gene>
    <name evidence="5" type="ORF">F9L07_15960</name>
</gene>
<dbReference type="RefSeq" id="WP_151580469.1">
    <property type="nucleotide sequence ID" value="NZ_WBVM01000001.1"/>
</dbReference>
<feature type="domain" description="AMP-dependent synthetase/ligase" evidence="3">
    <location>
        <begin position="7"/>
        <end position="361"/>
    </location>
</feature>
<dbReference type="Proteomes" id="UP000449906">
    <property type="component" value="Unassembled WGS sequence"/>
</dbReference>
<dbReference type="InterPro" id="IPR042099">
    <property type="entry name" value="ANL_N_sf"/>
</dbReference>
<evidence type="ECO:0000313" key="6">
    <source>
        <dbReference type="Proteomes" id="UP000449906"/>
    </source>
</evidence>
<dbReference type="InterPro" id="IPR045851">
    <property type="entry name" value="AMP-bd_C_sf"/>
</dbReference>
<dbReference type="EMBL" id="WBVM01000001">
    <property type="protein sequence ID" value="KAB2813170.1"/>
    <property type="molecule type" value="Genomic_DNA"/>
</dbReference>
<reference evidence="5 6" key="1">
    <citation type="submission" date="2019-09" db="EMBL/GenBank/DDBJ databases">
        <title>Pimelobacter sp. isolated from Paulinella.</title>
        <authorList>
            <person name="Jeong S.E."/>
        </authorList>
    </citation>
    <scope>NUCLEOTIDE SEQUENCE [LARGE SCALE GENOMIC DNA]</scope>
    <source>
        <strain evidence="5 6">Pch-N</strain>
    </source>
</reference>
<evidence type="ECO:0000259" key="3">
    <source>
        <dbReference type="Pfam" id="PF00501"/>
    </source>
</evidence>
<name>A0A7J5E4G5_NOCSI</name>
<protein>
    <submittedName>
        <fullName evidence="5">Acyl-CoA synthetase</fullName>
    </submittedName>
</protein>
<dbReference type="Gene3D" id="3.30.300.30">
    <property type="match status" value="1"/>
</dbReference>
<keyword evidence="2" id="KW-0436">Ligase</keyword>
<dbReference type="GO" id="GO:0006631">
    <property type="term" value="P:fatty acid metabolic process"/>
    <property type="evidence" value="ECO:0007669"/>
    <property type="project" value="TreeGrafter"/>
</dbReference>
<dbReference type="InterPro" id="IPR000873">
    <property type="entry name" value="AMP-dep_synth/lig_dom"/>
</dbReference>
<evidence type="ECO:0000259" key="4">
    <source>
        <dbReference type="Pfam" id="PF13193"/>
    </source>
</evidence>
<dbReference type="PANTHER" id="PTHR43201:SF5">
    <property type="entry name" value="MEDIUM-CHAIN ACYL-COA LIGASE ACSF2, MITOCHONDRIAL"/>
    <property type="match status" value="1"/>
</dbReference>
<evidence type="ECO:0000256" key="2">
    <source>
        <dbReference type="ARBA" id="ARBA00022598"/>
    </source>
</evidence>
<dbReference type="InterPro" id="IPR025110">
    <property type="entry name" value="AMP-bd_C"/>
</dbReference>
<comment type="similarity">
    <text evidence="1">Belongs to the ATP-dependent AMP-binding enzyme family.</text>
</comment>
<dbReference type="InterPro" id="IPR020845">
    <property type="entry name" value="AMP-binding_CS"/>
</dbReference>
<dbReference type="GO" id="GO:0031956">
    <property type="term" value="F:medium-chain fatty acid-CoA ligase activity"/>
    <property type="evidence" value="ECO:0007669"/>
    <property type="project" value="TreeGrafter"/>
</dbReference>
<sequence>MSNPSTHAARHPDKPAVILAETGATLTYGELDRESMQLAQAFRAAGLRPGDHVASAVANHLRNPVVYWAAMRAGLYYTPINTYLTDAEARFIVDNCGARAVVVDGRLDALAAGLADLDLPLRISLDVALPGFDELATVLARHPAVPVDEDVLGASMVYSSGSTGRPKGIKRPLAARTYAEGNVPLLEFARTAYDVGTDTVNLSPAPLYHAAPNSFASAVLGLGGTLVLMERFDASAFLDAIGRYRATHALVVPTMFVRLLRLPEAERAAADLSSLRFAMHGASPCPVPVKRAMIDWWGPVIMEYYAGSEDNGSTVITSQEWLAHPGSVGRAFGSAVIHICGSDGAELPTGQDGVVYFETPGGLPAFEYHGEPDKTDSTRHPVHRDWSTLGDVGHLDAEGYLYLTDRTDYMIISGGVNISPQEIEDVISAHPQVLDVAVFGVPNEEFGEEVKAVVELDPDAEAAGIDDEIRAFVRDRLARHKVPRTVDVIDVMPRSPAGKLYKRQLRERYLKETPTHG</sequence>
<evidence type="ECO:0000256" key="1">
    <source>
        <dbReference type="ARBA" id="ARBA00006432"/>
    </source>
</evidence>
<organism evidence="5 6">
    <name type="scientific">Nocardioides simplex</name>
    <name type="common">Arthrobacter simplex</name>
    <dbReference type="NCBI Taxonomy" id="2045"/>
    <lineage>
        <taxon>Bacteria</taxon>
        <taxon>Bacillati</taxon>
        <taxon>Actinomycetota</taxon>
        <taxon>Actinomycetes</taxon>
        <taxon>Propionibacteriales</taxon>
        <taxon>Nocardioidaceae</taxon>
        <taxon>Pimelobacter</taxon>
    </lineage>
</organism>